<keyword evidence="1" id="KW-1133">Transmembrane helix</keyword>
<protein>
    <submittedName>
        <fullName evidence="2">Membrane-bound metal-dependent hydrolase</fullName>
    </submittedName>
</protein>
<evidence type="ECO:0000313" key="2">
    <source>
        <dbReference type="EMBL" id="ELY54786.1"/>
    </source>
</evidence>
<evidence type="ECO:0000313" key="3">
    <source>
        <dbReference type="Proteomes" id="UP000011688"/>
    </source>
</evidence>
<dbReference type="RefSeq" id="WP_005558712.1">
    <property type="nucleotide sequence ID" value="NZ_AOIB01000035.1"/>
</dbReference>
<dbReference type="EMBL" id="AOIB01000035">
    <property type="protein sequence ID" value="ELY54786.1"/>
    <property type="molecule type" value="Genomic_DNA"/>
</dbReference>
<feature type="transmembrane region" description="Helical" evidence="1">
    <location>
        <begin position="59"/>
        <end position="81"/>
    </location>
</feature>
<dbReference type="InterPro" id="IPR007404">
    <property type="entry name" value="YdjM-like"/>
</dbReference>
<gene>
    <name evidence="2" type="ORF">C491_17954</name>
</gene>
<dbReference type="GO" id="GO:0016787">
    <property type="term" value="F:hydrolase activity"/>
    <property type="evidence" value="ECO:0007669"/>
    <property type="project" value="UniProtKB-KW"/>
</dbReference>
<comment type="caution">
    <text evidence="2">The sequence shown here is derived from an EMBL/GenBank/DDBJ whole genome shotgun (WGS) entry which is preliminary data.</text>
</comment>
<name>L9X008_9EURY</name>
<dbReference type="AlphaFoldDB" id="L9X008"/>
<dbReference type="eggNOG" id="arCOG03392">
    <property type="taxonomic scope" value="Archaea"/>
</dbReference>
<keyword evidence="2" id="KW-0378">Hydrolase</keyword>
<keyword evidence="1" id="KW-0812">Transmembrane</keyword>
<dbReference type="Pfam" id="PF04307">
    <property type="entry name" value="YdjM"/>
    <property type="match status" value="1"/>
</dbReference>
<reference evidence="2 3" key="1">
    <citation type="journal article" date="2014" name="PLoS Genet.">
        <title>Phylogenetically driven sequencing of extremely halophilic archaea reveals strategies for static and dynamic osmo-response.</title>
        <authorList>
            <person name="Becker E.A."/>
            <person name="Seitzer P.M."/>
            <person name="Tritt A."/>
            <person name="Larsen D."/>
            <person name="Krusor M."/>
            <person name="Yao A.I."/>
            <person name="Wu D."/>
            <person name="Madern D."/>
            <person name="Eisen J.A."/>
            <person name="Darling A.E."/>
            <person name="Facciotti M.T."/>
        </authorList>
    </citation>
    <scope>NUCLEOTIDE SEQUENCE [LARGE SCALE GENOMIC DNA]</scope>
    <source>
        <strain evidence="2 3">DSM 10524</strain>
    </source>
</reference>
<dbReference type="Proteomes" id="UP000011688">
    <property type="component" value="Unassembled WGS sequence"/>
</dbReference>
<accession>L9X008</accession>
<dbReference type="STRING" id="1227497.C491_17954"/>
<proteinExistence type="predicted"/>
<keyword evidence="1" id="KW-0472">Membrane</keyword>
<dbReference type="OrthoDB" id="200338at2157"/>
<organism evidence="2 3">
    <name type="scientific">Natronococcus amylolyticus DSM 10524</name>
    <dbReference type="NCBI Taxonomy" id="1227497"/>
    <lineage>
        <taxon>Archaea</taxon>
        <taxon>Methanobacteriati</taxon>
        <taxon>Methanobacteriota</taxon>
        <taxon>Stenosarchaea group</taxon>
        <taxon>Halobacteria</taxon>
        <taxon>Halobacteriales</taxon>
        <taxon>Natrialbaceae</taxon>
        <taxon>Natronococcus</taxon>
    </lineage>
</organism>
<keyword evidence="3" id="KW-1185">Reference proteome</keyword>
<feature type="transmembrane region" description="Helical" evidence="1">
    <location>
        <begin position="152"/>
        <end position="170"/>
    </location>
</feature>
<sequence>MWPWGHFGVAYIVYSLYSRGRFGRSPRPEPALAAIFGSQFADLIDKPLGWLGVFPHGRFLAHSLLATGIVILVVYAGAIVLDRLETATAFVLAHLSHLVADIPPRAYLGYPNDTEFLFWPFLSHPTFTYHERLFEPPAIVEFVVTPFTHPGIFFLLEIPLFAAGLALWYLDGCPGLDYVRSRR</sequence>
<evidence type="ECO:0000256" key="1">
    <source>
        <dbReference type="SAM" id="Phobius"/>
    </source>
</evidence>